<dbReference type="GO" id="GO:0015648">
    <property type="term" value="F:lipid-linked peptidoglycan transporter activity"/>
    <property type="evidence" value="ECO:0007669"/>
    <property type="project" value="UniProtKB-UniRule"/>
</dbReference>
<dbReference type="GO" id="GO:0005886">
    <property type="term" value="C:plasma membrane"/>
    <property type="evidence" value="ECO:0007669"/>
    <property type="project" value="UniProtKB-SubCell"/>
</dbReference>
<dbReference type="NCBIfam" id="TIGR01695">
    <property type="entry name" value="murJ_mviN"/>
    <property type="match status" value="1"/>
</dbReference>
<dbReference type="PANTHER" id="PTHR47019:SF1">
    <property type="entry name" value="LIPID II FLIPPASE MURJ"/>
    <property type="match status" value="1"/>
</dbReference>
<feature type="transmembrane region" description="Helical" evidence="8">
    <location>
        <begin position="267"/>
        <end position="289"/>
    </location>
</feature>
<dbReference type="CDD" id="cd13123">
    <property type="entry name" value="MATE_MurJ_like"/>
    <property type="match status" value="1"/>
</dbReference>
<dbReference type="HAMAP" id="MF_02078">
    <property type="entry name" value="MurJ_MviN"/>
    <property type="match status" value="1"/>
</dbReference>
<dbReference type="Pfam" id="PF03023">
    <property type="entry name" value="MurJ"/>
    <property type="match status" value="1"/>
</dbReference>
<dbReference type="RefSeq" id="WP_035147316.1">
    <property type="nucleotide sequence ID" value="NZ_JAAZWO010000030.1"/>
</dbReference>
<feature type="transmembrane region" description="Helical" evidence="8">
    <location>
        <begin position="188"/>
        <end position="208"/>
    </location>
</feature>
<evidence type="ECO:0000256" key="9">
    <source>
        <dbReference type="PIRNR" id="PIRNR002869"/>
    </source>
</evidence>
<feature type="transmembrane region" description="Helical" evidence="8">
    <location>
        <begin position="441"/>
        <end position="463"/>
    </location>
</feature>
<feature type="transmembrane region" description="Helical" evidence="8">
    <location>
        <begin position="164"/>
        <end position="182"/>
    </location>
</feature>
<name>A0A923J276_CLOTT</name>
<evidence type="ECO:0000256" key="6">
    <source>
        <dbReference type="ARBA" id="ARBA00022989"/>
    </source>
</evidence>
<comment type="subcellular location">
    <subcellularLocation>
        <location evidence="1 8">Cell membrane</location>
        <topology evidence="1 8">Multi-pass membrane protein</topology>
    </subcellularLocation>
</comment>
<sequence>MSELKKDVKSVAKYSLIITVLLVVSKFTGFFRELIVGIQLGATRESDIFKTASTMPQVFFSAVAAALVTTFIPIFSGIKNDKEKANRFFNNVLNIITILCIVLSIIAIFVSPQLVSLFAGGFKGEDFIATVQMTQILMPSIIFLGISGLYTGYLQSYGKFVQPALTGIAANVVIIIGLIIFYKYYGLTAAIISVFLGAVAQALTQRPFMGKDYKYRLIIDFKDDNVKKMLALSIPILISSAVSQINLMVARNFASNLVEGSISVIDYASKFSTIINQVFIVSVTTVLYPKLTEKYAENDLKGFKEIFVKSVNIVMLVAIPLIFGLAVLSKPVIKLMMEHGKFDSNATEITSVCLKYLAFSAFGYSLMDILGKVFFAMKNTITPMINGFILVVVNIVFVLILGPLMGVNGIALGTTLSVTILALILFIEIKVRIKDVNYKDIFISFIKMFLSGATMALIVGGIYSIMNKFMPTGNLYLIINIMICTFVGVLVYIFMLIILKVDELKELISLKKKNKKF</sequence>
<reference evidence="10 11" key="1">
    <citation type="submission" date="2020-04" db="EMBL/GenBank/DDBJ databases">
        <title>Genomic insights into acetone-butanol-ethanol (ABE) fermentation by sequencing solventogenic clostridia strains.</title>
        <authorList>
            <person name="Brown S."/>
        </authorList>
    </citation>
    <scope>NUCLEOTIDE SEQUENCE [LARGE SCALE GENOMIC DNA]</scope>
    <source>
        <strain evidence="10 11">DJ011</strain>
    </source>
</reference>
<dbReference type="InterPro" id="IPR051050">
    <property type="entry name" value="Lipid_II_flippase_MurJ/MviN"/>
</dbReference>
<keyword evidence="5 8" id="KW-0573">Peptidoglycan synthesis</keyword>
<dbReference type="GO" id="GO:0009252">
    <property type="term" value="P:peptidoglycan biosynthetic process"/>
    <property type="evidence" value="ECO:0007669"/>
    <property type="project" value="UniProtKB-UniRule"/>
</dbReference>
<proteinExistence type="inferred from homology"/>
<keyword evidence="2 8" id="KW-1003">Cell membrane</keyword>
<dbReference type="GO" id="GO:0034204">
    <property type="term" value="P:lipid translocation"/>
    <property type="evidence" value="ECO:0007669"/>
    <property type="project" value="TreeGrafter"/>
</dbReference>
<comment type="pathway">
    <text evidence="8">Cell wall biogenesis; peptidoglycan biosynthesis.</text>
</comment>
<keyword evidence="8 9" id="KW-0813">Transport</keyword>
<keyword evidence="6 8" id="KW-1133">Transmembrane helix</keyword>
<evidence type="ECO:0000313" key="10">
    <source>
        <dbReference type="EMBL" id="MBC2399549.1"/>
    </source>
</evidence>
<dbReference type="AlphaFoldDB" id="A0A923J276"/>
<feature type="transmembrane region" description="Helical" evidence="8">
    <location>
        <begin position="58"/>
        <end position="76"/>
    </location>
</feature>
<evidence type="ECO:0000256" key="7">
    <source>
        <dbReference type="ARBA" id="ARBA00023136"/>
    </source>
</evidence>
<evidence type="ECO:0000256" key="8">
    <source>
        <dbReference type="HAMAP-Rule" id="MF_02078"/>
    </source>
</evidence>
<dbReference type="PANTHER" id="PTHR47019">
    <property type="entry name" value="LIPID II FLIPPASE MURJ"/>
    <property type="match status" value="1"/>
</dbReference>
<feature type="transmembrane region" description="Helical" evidence="8">
    <location>
        <begin position="410"/>
        <end position="429"/>
    </location>
</feature>
<organism evidence="10 11">
    <name type="scientific">Clostridium tetanomorphum</name>
    <dbReference type="NCBI Taxonomy" id="1553"/>
    <lineage>
        <taxon>Bacteria</taxon>
        <taxon>Bacillati</taxon>
        <taxon>Bacillota</taxon>
        <taxon>Clostridia</taxon>
        <taxon>Eubacteriales</taxon>
        <taxon>Clostridiaceae</taxon>
        <taxon>Clostridium</taxon>
    </lineage>
</organism>
<comment type="caution">
    <text evidence="10">The sequence shown here is derived from an EMBL/GenBank/DDBJ whole genome shotgun (WGS) entry which is preliminary data.</text>
</comment>
<keyword evidence="8 9" id="KW-0961">Cell wall biogenesis/degradation</keyword>
<keyword evidence="3 8" id="KW-0812">Transmembrane</keyword>
<feature type="transmembrane region" description="Helical" evidence="8">
    <location>
        <begin position="12"/>
        <end position="38"/>
    </location>
</feature>
<feature type="transmembrane region" description="Helical" evidence="8">
    <location>
        <begin position="475"/>
        <end position="499"/>
    </location>
</feature>
<evidence type="ECO:0000313" key="11">
    <source>
        <dbReference type="Proteomes" id="UP000563151"/>
    </source>
</evidence>
<feature type="transmembrane region" description="Helical" evidence="8">
    <location>
        <begin position="383"/>
        <end position="404"/>
    </location>
</feature>
<gene>
    <name evidence="8 10" type="primary">murJ</name>
    <name evidence="10" type="ORF">HGG79_17480</name>
</gene>
<evidence type="ECO:0000256" key="4">
    <source>
        <dbReference type="ARBA" id="ARBA00022960"/>
    </source>
</evidence>
<evidence type="ECO:0000256" key="1">
    <source>
        <dbReference type="ARBA" id="ARBA00004651"/>
    </source>
</evidence>
<dbReference type="GO" id="GO:0071555">
    <property type="term" value="P:cell wall organization"/>
    <property type="evidence" value="ECO:0007669"/>
    <property type="project" value="UniProtKB-UniRule"/>
</dbReference>
<comment type="function">
    <text evidence="8 9">Involved in peptidoglycan biosynthesis. Transports lipid-linked peptidoglycan precursors from the inner to the outer leaflet of the cytoplasmic membrane.</text>
</comment>
<comment type="similarity">
    <text evidence="8 9">Belongs to the MurJ/MviN family.</text>
</comment>
<accession>A0A923J276</accession>
<feature type="transmembrane region" description="Helical" evidence="8">
    <location>
        <begin position="130"/>
        <end position="152"/>
    </location>
</feature>
<evidence type="ECO:0000256" key="3">
    <source>
        <dbReference type="ARBA" id="ARBA00022692"/>
    </source>
</evidence>
<keyword evidence="11" id="KW-1185">Reference proteome</keyword>
<dbReference type="InterPro" id="IPR004268">
    <property type="entry name" value="MurJ"/>
</dbReference>
<evidence type="ECO:0000256" key="2">
    <source>
        <dbReference type="ARBA" id="ARBA00022475"/>
    </source>
</evidence>
<dbReference type="GO" id="GO:0008360">
    <property type="term" value="P:regulation of cell shape"/>
    <property type="evidence" value="ECO:0007669"/>
    <property type="project" value="UniProtKB-UniRule"/>
</dbReference>
<feature type="transmembrane region" description="Helical" evidence="8">
    <location>
        <begin position="229"/>
        <end position="247"/>
    </location>
</feature>
<dbReference type="PRINTS" id="PR01806">
    <property type="entry name" value="VIRFACTRMVIN"/>
</dbReference>
<dbReference type="Proteomes" id="UP000563151">
    <property type="component" value="Unassembled WGS sequence"/>
</dbReference>
<keyword evidence="4 8" id="KW-0133">Cell shape</keyword>
<feature type="transmembrane region" description="Helical" evidence="8">
    <location>
        <begin position="310"/>
        <end position="329"/>
    </location>
</feature>
<dbReference type="PIRSF" id="PIRSF002869">
    <property type="entry name" value="MviN"/>
    <property type="match status" value="1"/>
</dbReference>
<keyword evidence="7 8" id="KW-0472">Membrane</keyword>
<feature type="transmembrane region" description="Helical" evidence="8">
    <location>
        <begin position="88"/>
        <end position="110"/>
    </location>
</feature>
<feature type="transmembrane region" description="Helical" evidence="8">
    <location>
        <begin position="349"/>
        <end position="371"/>
    </location>
</feature>
<dbReference type="EMBL" id="JAAZWO010000030">
    <property type="protein sequence ID" value="MBC2399549.1"/>
    <property type="molecule type" value="Genomic_DNA"/>
</dbReference>
<evidence type="ECO:0000256" key="5">
    <source>
        <dbReference type="ARBA" id="ARBA00022984"/>
    </source>
</evidence>
<protein>
    <recommendedName>
        <fullName evidence="8">Probable lipid II flippase MurJ</fullName>
    </recommendedName>
</protein>